<accession>A0ABR5YFG7</accession>
<dbReference type="PIRSF" id="PIRSF028304">
    <property type="entry name" value="UCP028304"/>
    <property type="match status" value="1"/>
</dbReference>
<organism evidence="1 2">
    <name type="scientific">Sphingomonas hankookensis</name>
    <dbReference type="NCBI Taxonomy" id="563996"/>
    <lineage>
        <taxon>Bacteria</taxon>
        <taxon>Pseudomonadati</taxon>
        <taxon>Pseudomonadota</taxon>
        <taxon>Alphaproteobacteria</taxon>
        <taxon>Sphingomonadales</taxon>
        <taxon>Sphingomonadaceae</taxon>
        <taxon>Sphingomonas</taxon>
    </lineage>
</organism>
<evidence type="ECO:0000313" key="1">
    <source>
        <dbReference type="EMBL" id="KZE17839.1"/>
    </source>
</evidence>
<protein>
    <submittedName>
        <fullName evidence="1">Type VI secretion protein</fullName>
    </submittedName>
</protein>
<name>A0ABR5YFG7_9SPHN</name>
<evidence type="ECO:0000313" key="2">
    <source>
        <dbReference type="Proteomes" id="UP000076609"/>
    </source>
</evidence>
<dbReference type="Proteomes" id="UP000076609">
    <property type="component" value="Unassembled WGS sequence"/>
</dbReference>
<dbReference type="PANTHER" id="PTHR35370">
    <property type="entry name" value="CYTOPLASMIC PROTEIN-RELATED-RELATED"/>
    <property type="match status" value="1"/>
</dbReference>
<dbReference type="Pfam" id="PF05947">
    <property type="entry name" value="T6SS_TssF"/>
    <property type="match status" value="1"/>
</dbReference>
<proteinExistence type="predicted"/>
<dbReference type="PANTHER" id="PTHR35370:SF1">
    <property type="entry name" value="TYPE VI SECRETION SYSTEM COMPONENT TSSF1"/>
    <property type="match status" value="1"/>
</dbReference>
<dbReference type="InterPro" id="IPR010272">
    <property type="entry name" value="T6SS_TssF"/>
</dbReference>
<sequence>MDPRLLRYYNDELAYLREEARAFGIEHEAVAGRLGLKTPTDPDPYVERLLEGVAYLGARVQLKIADQYPEFTHHLLHAVQPHYLAPTPSMCIAGFEPKDGDPILTKGYVVPRGTPLTATATEQNGVAVEFRTAHDVTLWPLKITQAEYLPSRAAVAPFATAADVRAEAGLRLRFEATGGAALPQVLPDTLPLYLAGSEAVPAELYRQIVGETVATIARSADAAAGPDGWMRLPEPGQVGFDDDQALLPPELRSFRGYRLLTEYFACPERFLFVDLKGLGRAFRVSPTACDVVLLFSRSAQILYNALDPSNFRLFATPAINLFEKQLGRVRVSRFEHEHHVVPDRARPLDYEVFRILDVQAYAANNVDARTVAPLYAPGALLYDWNEALFYTTQLRPRRLSTRERRLRRRGEYTGTETWIALTSPGDAARLDGVDELAVRALVTNRELPELLTFRGDHHFTVSGVPARTVSVLRAPTRPQPPMGLGDAAWRLIGHLTPNYTTLAPQDGSDPGVLRDHLALYGRQDDAASRRQVDGVTAIRSERVARRVPGMDRMSIARGHRIHVTLDDAAFDKGRMFLFSAVLERFLAEFSSINSFTETWVTSANEGEFQRWPLRIGRRPTI</sequence>
<dbReference type="NCBIfam" id="TIGR03359">
    <property type="entry name" value="VI_chp_6"/>
    <property type="match status" value="1"/>
</dbReference>
<dbReference type="EMBL" id="LQQO01000005">
    <property type="protein sequence ID" value="KZE17839.1"/>
    <property type="molecule type" value="Genomic_DNA"/>
</dbReference>
<reference evidence="2" key="1">
    <citation type="submission" date="2016-01" db="EMBL/GenBank/DDBJ databases">
        <title>Draft genome of Chromobacterium sp. F49.</title>
        <authorList>
            <person name="Hong K.W."/>
        </authorList>
    </citation>
    <scope>NUCLEOTIDE SEQUENCE [LARGE SCALE GENOMIC DNA]</scope>
    <source>
        <strain evidence="2">CN3</strain>
    </source>
</reference>
<comment type="caution">
    <text evidence="1">The sequence shown here is derived from an EMBL/GenBank/DDBJ whole genome shotgun (WGS) entry which is preliminary data.</text>
</comment>
<gene>
    <name evidence="1" type="ORF">AVT10_10315</name>
</gene>
<keyword evidence="2" id="KW-1185">Reference proteome</keyword>